<evidence type="ECO:0000313" key="2">
    <source>
        <dbReference type="EMBL" id="TWU00654.1"/>
    </source>
</evidence>
<reference evidence="2 3" key="1">
    <citation type="submission" date="2019-02" db="EMBL/GenBank/DDBJ databases">
        <title>Deep-cultivation of Planctomycetes and their phenomic and genomic characterization uncovers novel biology.</title>
        <authorList>
            <person name="Wiegand S."/>
            <person name="Jogler M."/>
            <person name="Boedeker C."/>
            <person name="Pinto D."/>
            <person name="Vollmers J."/>
            <person name="Rivas-Marin E."/>
            <person name="Kohn T."/>
            <person name="Peeters S.H."/>
            <person name="Heuer A."/>
            <person name="Rast P."/>
            <person name="Oberbeckmann S."/>
            <person name="Bunk B."/>
            <person name="Jeske O."/>
            <person name="Meyerdierks A."/>
            <person name="Storesund J.E."/>
            <person name="Kallscheuer N."/>
            <person name="Luecker S."/>
            <person name="Lage O.M."/>
            <person name="Pohl T."/>
            <person name="Merkel B.J."/>
            <person name="Hornburger P."/>
            <person name="Mueller R.-W."/>
            <person name="Bruemmer F."/>
            <person name="Labrenz M."/>
            <person name="Spormann A.M."/>
            <person name="Op Den Camp H."/>
            <person name="Overmann J."/>
            <person name="Amann R."/>
            <person name="Jetten M.S.M."/>
            <person name="Mascher T."/>
            <person name="Medema M.H."/>
            <person name="Devos D.P."/>
            <person name="Kaster A.-K."/>
            <person name="Ovreas L."/>
            <person name="Rohde M."/>
            <person name="Galperin M.Y."/>
            <person name="Jogler C."/>
        </authorList>
    </citation>
    <scope>NUCLEOTIDE SEQUENCE [LARGE SCALE GENOMIC DNA]</scope>
    <source>
        <strain evidence="2 3">Pla108</strain>
    </source>
</reference>
<evidence type="ECO:0000256" key="1">
    <source>
        <dbReference type="SAM" id="Phobius"/>
    </source>
</evidence>
<feature type="transmembrane region" description="Helical" evidence="1">
    <location>
        <begin position="44"/>
        <end position="60"/>
    </location>
</feature>
<comment type="caution">
    <text evidence="2">The sequence shown here is derived from an EMBL/GenBank/DDBJ whole genome shotgun (WGS) entry which is preliminary data.</text>
</comment>
<keyword evidence="3" id="KW-1185">Reference proteome</keyword>
<dbReference type="Proteomes" id="UP000317421">
    <property type="component" value="Unassembled WGS sequence"/>
</dbReference>
<evidence type="ECO:0000313" key="3">
    <source>
        <dbReference type="Proteomes" id="UP000317421"/>
    </source>
</evidence>
<name>A0A5C6AR99_9BACT</name>
<keyword evidence="1" id="KW-1133">Transmembrane helix</keyword>
<dbReference type="AlphaFoldDB" id="A0A5C6AR99"/>
<organism evidence="2 3">
    <name type="scientific">Botrimarina colliarenosi</name>
    <dbReference type="NCBI Taxonomy" id="2528001"/>
    <lineage>
        <taxon>Bacteria</taxon>
        <taxon>Pseudomonadati</taxon>
        <taxon>Planctomycetota</taxon>
        <taxon>Planctomycetia</taxon>
        <taxon>Pirellulales</taxon>
        <taxon>Lacipirellulaceae</taxon>
        <taxon>Botrimarina</taxon>
    </lineage>
</organism>
<gene>
    <name evidence="2" type="ORF">Pla108_16060</name>
</gene>
<keyword evidence="1" id="KW-0812">Transmembrane</keyword>
<sequence>MIHIPKQPVAAVEAFLPADFSSSADALAAKGSQVRDFVVRRPEASIAIGLVVGLVIGAWFKR</sequence>
<accession>A0A5C6AR99</accession>
<dbReference type="EMBL" id="SJPR01000001">
    <property type="protein sequence ID" value="TWU00654.1"/>
    <property type="molecule type" value="Genomic_DNA"/>
</dbReference>
<evidence type="ECO:0008006" key="4">
    <source>
        <dbReference type="Google" id="ProtNLM"/>
    </source>
</evidence>
<proteinExistence type="predicted"/>
<keyword evidence="1" id="KW-0472">Membrane</keyword>
<dbReference type="RefSeq" id="WP_146444302.1">
    <property type="nucleotide sequence ID" value="NZ_SJPR01000001.1"/>
</dbReference>
<protein>
    <recommendedName>
        <fullName evidence="4">DUF883 domain-containing protein</fullName>
    </recommendedName>
</protein>